<dbReference type="Proteomes" id="UP001596425">
    <property type="component" value="Unassembled WGS sequence"/>
</dbReference>
<dbReference type="PANTHER" id="PTHR22981:SF7">
    <property type="entry name" value="3-HYDROXYISOBUTYRATE DEHYDROGENASE, MITOCHONDRIAL"/>
    <property type="match status" value="1"/>
</dbReference>
<evidence type="ECO:0000259" key="3">
    <source>
        <dbReference type="Pfam" id="PF14833"/>
    </source>
</evidence>
<dbReference type="SUPFAM" id="SSF48179">
    <property type="entry name" value="6-phosphogluconate dehydrogenase C-terminal domain-like"/>
    <property type="match status" value="1"/>
</dbReference>
<dbReference type="InterPro" id="IPR029154">
    <property type="entry name" value="HIBADH-like_NADP-bd"/>
</dbReference>
<reference evidence="5" key="1">
    <citation type="journal article" date="2019" name="Int. J. Syst. Evol. Microbiol.">
        <title>The Global Catalogue of Microorganisms (GCM) 10K type strain sequencing project: providing services to taxonomists for standard genome sequencing and annotation.</title>
        <authorList>
            <consortium name="The Broad Institute Genomics Platform"/>
            <consortium name="The Broad Institute Genome Sequencing Center for Infectious Disease"/>
            <person name="Wu L."/>
            <person name="Ma J."/>
        </authorList>
    </citation>
    <scope>NUCLEOTIDE SEQUENCE [LARGE SCALE GENOMIC DNA]</scope>
    <source>
        <strain evidence="5">CGMCC 1.13718</strain>
    </source>
</reference>
<evidence type="ECO:0000256" key="2">
    <source>
        <dbReference type="ARBA" id="ARBA00023027"/>
    </source>
</evidence>
<sequence length="106" mass="11620">MHEGVDNGLNPKVLPEIMLKSSGANWSLEKYNPYPGVMENVPASNNYEGGFMVKLMCKDLGLAQQTATASKSYTPMGSLARNLYGLHLLAGNEELDFSSVQKLIKR</sequence>
<keyword evidence="1" id="KW-0560">Oxidoreductase</keyword>
<protein>
    <submittedName>
        <fullName evidence="4">NAD-binding protein</fullName>
    </submittedName>
</protein>
<dbReference type="InterPro" id="IPR008927">
    <property type="entry name" value="6-PGluconate_DH-like_C_sf"/>
</dbReference>
<proteinExistence type="predicted"/>
<feature type="domain" description="3-hydroxyisobutyrate dehydrogenase-like NAD-binding" evidence="3">
    <location>
        <begin position="5"/>
        <end position="103"/>
    </location>
</feature>
<keyword evidence="2" id="KW-0520">NAD</keyword>
<dbReference type="InterPro" id="IPR013328">
    <property type="entry name" value="6PGD_dom2"/>
</dbReference>
<name>A0ABW1YLH0_9GAMM</name>
<keyword evidence="5" id="KW-1185">Reference proteome</keyword>
<evidence type="ECO:0000313" key="5">
    <source>
        <dbReference type="Proteomes" id="UP001596425"/>
    </source>
</evidence>
<dbReference type="Gene3D" id="1.10.1040.10">
    <property type="entry name" value="N-(1-d-carboxylethyl)-l-norvaline Dehydrogenase, domain 2"/>
    <property type="match status" value="1"/>
</dbReference>
<comment type="caution">
    <text evidence="4">The sequence shown here is derived from an EMBL/GenBank/DDBJ whole genome shotgun (WGS) entry which is preliminary data.</text>
</comment>
<dbReference type="Pfam" id="PF14833">
    <property type="entry name" value="NAD_binding_11"/>
    <property type="match status" value="1"/>
</dbReference>
<gene>
    <name evidence="4" type="ORF">ACFQBM_08155</name>
</gene>
<dbReference type="RefSeq" id="WP_319024473.1">
    <property type="nucleotide sequence ID" value="NZ_JACZFR010000006.1"/>
</dbReference>
<dbReference type="PANTHER" id="PTHR22981">
    <property type="entry name" value="3-HYDROXYISOBUTYRATE DEHYDROGENASE-RELATED"/>
    <property type="match status" value="1"/>
</dbReference>
<organism evidence="4 5">
    <name type="scientific">Microbulbifer taiwanensis</name>
    <dbReference type="NCBI Taxonomy" id="986746"/>
    <lineage>
        <taxon>Bacteria</taxon>
        <taxon>Pseudomonadati</taxon>
        <taxon>Pseudomonadota</taxon>
        <taxon>Gammaproteobacteria</taxon>
        <taxon>Cellvibrionales</taxon>
        <taxon>Microbulbiferaceae</taxon>
        <taxon>Microbulbifer</taxon>
    </lineage>
</organism>
<accession>A0ABW1YLH0</accession>
<dbReference type="EMBL" id="JBHSVR010000001">
    <property type="protein sequence ID" value="MFC6633248.1"/>
    <property type="molecule type" value="Genomic_DNA"/>
</dbReference>
<evidence type="ECO:0000313" key="4">
    <source>
        <dbReference type="EMBL" id="MFC6633248.1"/>
    </source>
</evidence>
<evidence type="ECO:0000256" key="1">
    <source>
        <dbReference type="ARBA" id="ARBA00023002"/>
    </source>
</evidence>